<evidence type="ECO:0000313" key="10">
    <source>
        <dbReference type="EMBL" id="KAK3403449.1"/>
    </source>
</evidence>
<reference evidence="10" key="2">
    <citation type="submission" date="2023-07" db="EMBL/GenBank/DDBJ databases">
        <authorList>
            <consortium name="Lawrence Berkeley National Laboratory"/>
            <person name="Haridas S."/>
            <person name="Hensen N."/>
            <person name="Bonometti L."/>
            <person name="Westerberg I."/>
            <person name="Brannstrom I.O."/>
            <person name="Guillou S."/>
            <person name="Cros-Aarteil S."/>
            <person name="Calhoun S."/>
            <person name="Kuo A."/>
            <person name="Mondo S."/>
            <person name="Pangilinan J."/>
            <person name="Riley R."/>
            <person name="LaButti K."/>
            <person name="Andreopoulos B."/>
            <person name="Lipzen A."/>
            <person name="Chen C."/>
            <person name="Yanf M."/>
            <person name="Daum C."/>
            <person name="Ng V."/>
            <person name="Clum A."/>
            <person name="Steindorff A."/>
            <person name="Ohm R."/>
            <person name="Martin F."/>
            <person name="Silar P."/>
            <person name="Natvig D."/>
            <person name="Lalanne C."/>
            <person name="Gautier V."/>
            <person name="Ament-velasquez S.L."/>
            <person name="Kruys A."/>
            <person name="Hutchinson M.I."/>
            <person name="Powell A.J."/>
            <person name="Barry K."/>
            <person name="Miller A.N."/>
            <person name="Grigoriev I.V."/>
            <person name="Debuchy R."/>
            <person name="Gladieux P."/>
            <person name="Thoren M.H."/>
            <person name="Johannesson H."/>
        </authorList>
    </citation>
    <scope>NUCLEOTIDE SEQUENCE</scope>
    <source>
        <strain evidence="10">FGSC 1904</strain>
    </source>
</reference>
<organism evidence="10 11">
    <name type="scientific">Sordaria brevicollis</name>
    <dbReference type="NCBI Taxonomy" id="83679"/>
    <lineage>
        <taxon>Eukaryota</taxon>
        <taxon>Fungi</taxon>
        <taxon>Dikarya</taxon>
        <taxon>Ascomycota</taxon>
        <taxon>Pezizomycotina</taxon>
        <taxon>Sordariomycetes</taxon>
        <taxon>Sordariomycetidae</taxon>
        <taxon>Sordariales</taxon>
        <taxon>Sordariaceae</taxon>
        <taxon>Sordaria</taxon>
    </lineage>
</organism>
<evidence type="ECO:0000256" key="8">
    <source>
        <dbReference type="SAM" id="Phobius"/>
    </source>
</evidence>
<dbReference type="EMBL" id="JAUTDP010000001">
    <property type="protein sequence ID" value="KAK3403449.1"/>
    <property type="molecule type" value="Genomic_DNA"/>
</dbReference>
<evidence type="ECO:0000256" key="7">
    <source>
        <dbReference type="SAM" id="MobiDB-lite"/>
    </source>
</evidence>
<dbReference type="GO" id="GO:0046872">
    <property type="term" value="F:metal ion binding"/>
    <property type="evidence" value="ECO:0007669"/>
    <property type="project" value="UniProtKB-KW"/>
</dbReference>
<dbReference type="InterPro" id="IPR001915">
    <property type="entry name" value="Peptidase_M48"/>
</dbReference>
<dbReference type="InterPro" id="IPR051156">
    <property type="entry name" value="Mito/Outer_Membr_Metalloprot"/>
</dbReference>
<keyword evidence="2" id="KW-0645">Protease</keyword>
<evidence type="ECO:0000256" key="3">
    <source>
        <dbReference type="ARBA" id="ARBA00022723"/>
    </source>
</evidence>
<comment type="cofactor">
    <cofactor evidence="1">
        <name>Zn(2+)</name>
        <dbReference type="ChEBI" id="CHEBI:29105"/>
    </cofactor>
</comment>
<dbReference type="GO" id="GO:0005743">
    <property type="term" value="C:mitochondrial inner membrane"/>
    <property type="evidence" value="ECO:0007669"/>
    <property type="project" value="TreeGrafter"/>
</dbReference>
<evidence type="ECO:0000256" key="2">
    <source>
        <dbReference type="ARBA" id="ARBA00022670"/>
    </source>
</evidence>
<proteinExistence type="predicted"/>
<evidence type="ECO:0000256" key="6">
    <source>
        <dbReference type="ARBA" id="ARBA00023049"/>
    </source>
</evidence>
<evidence type="ECO:0000256" key="5">
    <source>
        <dbReference type="ARBA" id="ARBA00022833"/>
    </source>
</evidence>
<dbReference type="Proteomes" id="UP001281003">
    <property type="component" value="Unassembled WGS sequence"/>
</dbReference>
<keyword evidence="8" id="KW-1133">Transmembrane helix</keyword>
<dbReference type="GO" id="GO:0034982">
    <property type="term" value="P:mitochondrial protein processing"/>
    <property type="evidence" value="ECO:0007669"/>
    <property type="project" value="TreeGrafter"/>
</dbReference>
<keyword evidence="8" id="KW-0812">Transmembrane</keyword>
<evidence type="ECO:0000256" key="1">
    <source>
        <dbReference type="ARBA" id="ARBA00001947"/>
    </source>
</evidence>
<evidence type="ECO:0000259" key="9">
    <source>
        <dbReference type="Pfam" id="PF01435"/>
    </source>
</evidence>
<feature type="compositionally biased region" description="Polar residues" evidence="7">
    <location>
        <begin position="49"/>
        <end position="61"/>
    </location>
</feature>
<dbReference type="PANTHER" id="PTHR22726">
    <property type="entry name" value="METALLOENDOPEPTIDASE OMA1"/>
    <property type="match status" value="1"/>
</dbReference>
<keyword evidence="5" id="KW-0862">Zinc</keyword>
<gene>
    <name evidence="10" type="ORF">B0T20DRAFT_400970</name>
</gene>
<keyword evidence="6" id="KW-0482">Metalloprotease</keyword>
<sequence>MLPILRPSLGVASTVIGQRAGLAAIVGTRALAVASAAFRAPRVRLSTALSTTGPGASQTPRSVLHHNKPPSSQQQQFRAYQRHVTSPSPSPRLYSGTPTPTPWRSTTTARIPPINTGPPPWTRSRTRVGQQHQHEQRRFASGGPDWWNRSFNERADPYGVHRRYADPLFTNDDLKRAARHQNTKYFAVFCVVGTVIFYFMNLETVPVSGRTRFNIYSRKRVNEAGDLSYRQLLYDLGRQGVGLLPEWDYRTQRVKRVMAKLIPFSGMRDENWEIYVIDNPHKANAFVLPGGKVFVFSGILNLARTDSQLATVLGHEIAHNVADHVGERMSQNIGLNILMYSMMVLGGFIGPGALVAQLGGAWILNAVVEKPMSRKQESEADYIGLMMMAEACYDPREAVTFWERMDRRTKGNEVPEWMSTHPSHSNRIEKIQQWIPEALEKRERSDCRTTASFADLFRQALLNGIVEIRQY</sequence>
<dbReference type="Gene3D" id="3.30.2010.10">
    <property type="entry name" value="Metalloproteases ('zincins'), catalytic domain"/>
    <property type="match status" value="1"/>
</dbReference>
<dbReference type="CDD" id="cd07331">
    <property type="entry name" value="M48C_Oma1_like"/>
    <property type="match status" value="1"/>
</dbReference>
<keyword evidence="4" id="KW-0378">Hydrolase</keyword>
<reference evidence="10" key="1">
    <citation type="journal article" date="2023" name="Mol. Phylogenet. Evol.">
        <title>Genome-scale phylogeny and comparative genomics of the fungal order Sordariales.</title>
        <authorList>
            <person name="Hensen N."/>
            <person name="Bonometti L."/>
            <person name="Westerberg I."/>
            <person name="Brannstrom I.O."/>
            <person name="Guillou S."/>
            <person name="Cros-Aarteil S."/>
            <person name="Calhoun S."/>
            <person name="Haridas S."/>
            <person name="Kuo A."/>
            <person name="Mondo S."/>
            <person name="Pangilinan J."/>
            <person name="Riley R."/>
            <person name="LaButti K."/>
            <person name="Andreopoulos B."/>
            <person name="Lipzen A."/>
            <person name="Chen C."/>
            <person name="Yan M."/>
            <person name="Daum C."/>
            <person name="Ng V."/>
            <person name="Clum A."/>
            <person name="Steindorff A."/>
            <person name="Ohm R.A."/>
            <person name="Martin F."/>
            <person name="Silar P."/>
            <person name="Natvig D.O."/>
            <person name="Lalanne C."/>
            <person name="Gautier V."/>
            <person name="Ament-Velasquez S.L."/>
            <person name="Kruys A."/>
            <person name="Hutchinson M.I."/>
            <person name="Powell A.J."/>
            <person name="Barry K."/>
            <person name="Miller A.N."/>
            <person name="Grigoriev I.V."/>
            <person name="Debuchy R."/>
            <person name="Gladieux P."/>
            <person name="Hiltunen Thoren M."/>
            <person name="Johannesson H."/>
        </authorList>
    </citation>
    <scope>NUCLEOTIDE SEQUENCE</scope>
    <source>
        <strain evidence="10">FGSC 1904</strain>
    </source>
</reference>
<dbReference type="GO" id="GO:0006515">
    <property type="term" value="P:protein quality control for misfolded or incompletely synthesized proteins"/>
    <property type="evidence" value="ECO:0007669"/>
    <property type="project" value="TreeGrafter"/>
</dbReference>
<dbReference type="AlphaFoldDB" id="A0AAE0UHR2"/>
<feature type="compositionally biased region" description="Polar residues" evidence="7">
    <location>
        <begin position="69"/>
        <end position="87"/>
    </location>
</feature>
<feature type="transmembrane region" description="Helical" evidence="8">
    <location>
        <begin position="20"/>
        <end position="38"/>
    </location>
</feature>
<evidence type="ECO:0000256" key="4">
    <source>
        <dbReference type="ARBA" id="ARBA00022801"/>
    </source>
</evidence>
<feature type="region of interest" description="Disordered" evidence="7">
    <location>
        <begin position="49"/>
        <end position="143"/>
    </location>
</feature>
<protein>
    <submittedName>
        <fullName evidence="10">Peptidase family M48-domain-containing protein</fullName>
    </submittedName>
</protein>
<evidence type="ECO:0000313" key="11">
    <source>
        <dbReference type="Proteomes" id="UP001281003"/>
    </source>
</evidence>
<feature type="transmembrane region" description="Helical" evidence="8">
    <location>
        <begin position="185"/>
        <end position="202"/>
    </location>
</feature>
<keyword evidence="3" id="KW-0479">Metal-binding</keyword>
<feature type="domain" description="Peptidase M48" evidence="9">
    <location>
        <begin position="250"/>
        <end position="434"/>
    </location>
</feature>
<comment type="caution">
    <text evidence="10">The sequence shown here is derived from an EMBL/GenBank/DDBJ whole genome shotgun (WGS) entry which is preliminary data.</text>
</comment>
<dbReference type="GO" id="GO:0004222">
    <property type="term" value="F:metalloendopeptidase activity"/>
    <property type="evidence" value="ECO:0007669"/>
    <property type="project" value="InterPro"/>
</dbReference>
<keyword evidence="8" id="KW-0472">Membrane</keyword>
<feature type="transmembrane region" description="Helical" evidence="8">
    <location>
        <begin position="337"/>
        <end position="364"/>
    </location>
</feature>
<name>A0AAE0UHR2_SORBR</name>
<accession>A0AAE0UHR2</accession>
<dbReference type="Pfam" id="PF01435">
    <property type="entry name" value="Peptidase_M48"/>
    <property type="match status" value="1"/>
</dbReference>
<dbReference type="PANTHER" id="PTHR22726:SF1">
    <property type="entry name" value="METALLOENDOPEPTIDASE OMA1, MITOCHONDRIAL"/>
    <property type="match status" value="1"/>
</dbReference>
<keyword evidence="11" id="KW-1185">Reference proteome</keyword>